<dbReference type="KEGG" id="nin:NADRNF5_0608"/>
<gene>
    <name evidence="1" type="ORF">NADRNF5_0608</name>
</gene>
<accession>A0A0D5C0K3</accession>
<evidence type="ECO:0000313" key="1">
    <source>
        <dbReference type="EMBL" id="AJW70304.1"/>
    </source>
</evidence>
<name>A0A0D5C0K3_9ARCH</name>
<dbReference type="STRING" id="1580092.NADRNF5_0608"/>
<dbReference type="HOGENOM" id="CLU_430622_0_0_2"/>
<sequence>MPMKTRYKILSIVILGITVISGAFGAAYLIPGMHTDASYHPDYDRDYEYKITGDKGGAGSHTKTELIFTRTTVDEPLILDSAELTKGLYYTDDILFWDWQIYSFENFVFVSWVTSEHSWSDVFLAISNDFGKTFEVKNISQDRNYIDHYKIDFSDESIYFVWHQNFITEENDHLTHLYFTKSDNYGESFGQQKLMSRFDTRSFEFDMEAFDDNVILVWREDTDSQEEKNIWFATSTDRAEWFDREAKLFGARVDVESLDGILHFTGLSERHATEVWYAYSDDMGQTLHKKIVFDADWKLSPYAERPFPKITFEDRVFVEFEMRNAEGEKTHYKVPIIDENEKEVDWSDITLMKPNSVEFFYYPDPEDKEDTHQLFMLIRLPEWMGGAENDVSAFRAYSAKALDDPCIVKYWPDVGRQRIENPCQGGMYRVIDGAITYGATHRTTAMTALPYLELSIDKNGMMYVEPPTFTPSENGVVAYGRNMSLDEIRQNSEFLAESFAKHYPKYPPIPTEFAGYTLSEITPENHSTTVRYLDFPNKVGYITMMVGTGTIHPDFSKSNVEYWQIGDTEIKIAGTAMDEDSTTPESLRTYEITFRDGYYYMIEGKNLEFLKKSIISHFFPEYSYDDMFLVLKNEN</sequence>
<keyword evidence="2" id="KW-1185">Reference proteome</keyword>
<dbReference type="AlphaFoldDB" id="A0A0D5C0K3"/>
<evidence type="ECO:0000313" key="2">
    <source>
        <dbReference type="Proteomes" id="UP000032408"/>
    </source>
</evidence>
<dbReference type="InterPro" id="IPR036278">
    <property type="entry name" value="Sialidase_sf"/>
</dbReference>
<protein>
    <submittedName>
        <fullName evidence="1">Uncharacterized protein</fullName>
    </submittedName>
</protein>
<proteinExistence type="predicted"/>
<reference evidence="2" key="1">
    <citation type="submission" date="2015-03" db="EMBL/GenBank/DDBJ databases">
        <title>Characterization of two novel Thaumarchaeota isolated from the Northern Adriatic Sea.</title>
        <authorList>
            <person name="Bayer B."/>
            <person name="Vojvoda J."/>
            <person name="Offre P."/>
            <person name="Srivastava A."/>
            <person name="Elisabeth N."/>
            <person name="Garcia J.A.L."/>
            <person name="Schleper C."/>
            <person name="Herndl G.J."/>
        </authorList>
    </citation>
    <scope>NUCLEOTIDE SEQUENCE [LARGE SCALE GENOMIC DNA]</scope>
    <source>
        <strain evidence="2">NF5</strain>
    </source>
</reference>
<organism evidence="1 2">
    <name type="scientific">Nitrosopumilus adriaticus</name>
    <dbReference type="NCBI Taxonomy" id="1580092"/>
    <lineage>
        <taxon>Archaea</taxon>
        <taxon>Nitrososphaerota</taxon>
        <taxon>Nitrososphaeria</taxon>
        <taxon>Nitrosopumilales</taxon>
        <taxon>Nitrosopumilaceae</taxon>
        <taxon>Nitrosopumilus</taxon>
    </lineage>
</organism>
<dbReference type="EMBL" id="CP011070">
    <property type="protein sequence ID" value="AJW70304.1"/>
    <property type="molecule type" value="Genomic_DNA"/>
</dbReference>
<dbReference type="Proteomes" id="UP000032408">
    <property type="component" value="Chromosome"/>
</dbReference>
<reference evidence="1 2" key="2">
    <citation type="journal article" date="2016" name="ISME J.">
        <title>Physiological and genomic characterization of two novel marine thaumarchaeal strains indicates niche differentiation.</title>
        <authorList>
            <person name="Bayer B."/>
            <person name="Vojvoda J."/>
            <person name="Offre P."/>
            <person name="Alves R.J."/>
            <person name="Elisabeth N.H."/>
            <person name="Garcia J.A."/>
            <person name="Volland J.M."/>
            <person name="Srivastava A."/>
            <person name="Schleper C."/>
            <person name="Herndl G.J."/>
        </authorList>
    </citation>
    <scope>NUCLEOTIDE SEQUENCE [LARGE SCALE GENOMIC DNA]</scope>
    <source>
        <strain evidence="1 2">NF5</strain>
    </source>
</reference>
<dbReference type="SUPFAM" id="SSF50939">
    <property type="entry name" value="Sialidases"/>
    <property type="match status" value="1"/>
</dbReference>